<sequence>MRRIDPSDTPHNTGTLYSFDSPYRPHSINISHTYFYKKLQRYHAIPGYEVQAPGTIKKEISYINFSLIPDLERAGDRQDIPKAPVECITIDESGVKKTGGKKTKSKSGHNSGSPVIQIPLASKSLNISDEELGVYYEKEDKRDRKFMEKVNRILTT</sequence>
<proteinExistence type="predicted"/>
<dbReference type="EMBL" id="BLAL01000083">
    <property type="protein sequence ID" value="GES84668.1"/>
    <property type="molecule type" value="Genomic_DNA"/>
</dbReference>
<dbReference type="AlphaFoldDB" id="A0A8H3LA65"/>
<protein>
    <submittedName>
        <fullName evidence="2">Uncharacterized protein</fullName>
    </submittedName>
</protein>
<evidence type="ECO:0000256" key="1">
    <source>
        <dbReference type="SAM" id="MobiDB-lite"/>
    </source>
</evidence>
<accession>A0A8H3LA65</accession>
<dbReference type="OrthoDB" id="10462547at2759"/>
<gene>
    <name evidence="2" type="ORF">RCL2_001177300</name>
</gene>
<name>A0A8H3LA65_9GLOM</name>
<dbReference type="Proteomes" id="UP000615446">
    <property type="component" value="Unassembled WGS sequence"/>
</dbReference>
<feature type="region of interest" description="Disordered" evidence="1">
    <location>
        <begin position="94"/>
        <end position="117"/>
    </location>
</feature>
<reference evidence="2" key="1">
    <citation type="submission" date="2019-10" db="EMBL/GenBank/DDBJ databases">
        <title>Conservation and host-specific expression of non-tandemly repeated heterogenous ribosome RNA gene in arbuscular mycorrhizal fungi.</title>
        <authorList>
            <person name="Maeda T."/>
            <person name="Kobayashi Y."/>
            <person name="Nakagawa T."/>
            <person name="Ezawa T."/>
            <person name="Yamaguchi K."/>
            <person name="Bino T."/>
            <person name="Nishimoto Y."/>
            <person name="Shigenobu S."/>
            <person name="Kawaguchi M."/>
        </authorList>
    </citation>
    <scope>NUCLEOTIDE SEQUENCE</scope>
    <source>
        <strain evidence="2">HR1</strain>
    </source>
</reference>
<evidence type="ECO:0000313" key="3">
    <source>
        <dbReference type="Proteomes" id="UP000615446"/>
    </source>
</evidence>
<organism evidence="2 3">
    <name type="scientific">Rhizophagus clarus</name>
    <dbReference type="NCBI Taxonomy" id="94130"/>
    <lineage>
        <taxon>Eukaryota</taxon>
        <taxon>Fungi</taxon>
        <taxon>Fungi incertae sedis</taxon>
        <taxon>Mucoromycota</taxon>
        <taxon>Glomeromycotina</taxon>
        <taxon>Glomeromycetes</taxon>
        <taxon>Glomerales</taxon>
        <taxon>Glomeraceae</taxon>
        <taxon>Rhizophagus</taxon>
    </lineage>
</organism>
<feature type="compositionally biased region" description="Basic residues" evidence="1">
    <location>
        <begin position="98"/>
        <end position="107"/>
    </location>
</feature>
<evidence type="ECO:0000313" key="2">
    <source>
        <dbReference type="EMBL" id="GES84668.1"/>
    </source>
</evidence>
<comment type="caution">
    <text evidence="2">The sequence shown here is derived from an EMBL/GenBank/DDBJ whole genome shotgun (WGS) entry which is preliminary data.</text>
</comment>